<reference evidence="2 3" key="1">
    <citation type="submission" date="2015-03" db="EMBL/GenBank/DDBJ databases">
        <title>Genome Assembly of Staphylococcus cohnii subsp. cohnii strain G22B2.</title>
        <authorList>
            <person name="Nair G."/>
            <person name="Kaur G."/>
            <person name="Khatri I."/>
            <person name="Singh N.K."/>
            <person name="Sathyabama S."/>
            <person name="Maurya S.K."/>
            <person name="Subramanian S."/>
            <person name="Agrewala J.N."/>
            <person name="Mayilraj S."/>
        </authorList>
    </citation>
    <scope>NUCLEOTIDE SEQUENCE [LARGE SCALE GENOMIC DNA]</scope>
    <source>
        <strain evidence="2 3">G22B2</strain>
    </source>
</reference>
<dbReference type="Proteomes" id="UP000034455">
    <property type="component" value="Unassembled WGS sequence"/>
</dbReference>
<dbReference type="AlphaFoldDB" id="A0A0M2NVK0"/>
<dbReference type="RefSeq" id="WP_019469774.1">
    <property type="nucleotide sequence ID" value="NZ_LAKJ01000012.1"/>
</dbReference>
<name>A0A0M2NVK0_STACC</name>
<evidence type="ECO:0000313" key="3">
    <source>
        <dbReference type="Proteomes" id="UP000034455"/>
    </source>
</evidence>
<sequence>MTIIINVVIFLAIISYVVFTLFNFFKKAKAGKYSSCGSKRGCHTGKKTL</sequence>
<comment type="caution">
    <text evidence="2">The sequence shown here is derived from an EMBL/GenBank/DDBJ whole genome shotgun (WGS) entry which is preliminary data.</text>
</comment>
<feature type="transmembrane region" description="Helical" evidence="1">
    <location>
        <begin position="6"/>
        <end position="25"/>
    </location>
</feature>
<evidence type="ECO:0000256" key="1">
    <source>
        <dbReference type="SAM" id="Phobius"/>
    </source>
</evidence>
<keyword evidence="1" id="KW-0472">Membrane</keyword>
<evidence type="ECO:0000313" key="2">
    <source>
        <dbReference type="EMBL" id="KKI63766.1"/>
    </source>
</evidence>
<keyword evidence="1" id="KW-0812">Transmembrane</keyword>
<dbReference type="PATRIC" id="fig|74704.6.peg.264"/>
<dbReference type="EMBL" id="LAKJ01000012">
    <property type="protein sequence ID" value="KKI63766.1"/>
    <property type="molecule type" value="Genomic_DNA"/>
</dbReference>
<gene>
    <name evidence="2" type="ORF">UF66_0255</name>
</gene>
<proteinExistence type="predicted"/>
<evidence type="ECO:0008006" key="4">
    <source>
        <dbReference type="Google" id="ProtNLM"/>
    </source>
</evidence>
<organism evidence="2 3">
    <name type="scientific">Staphylococcus cohnii subsp. cohnii</name>
    <dbReference type="NCBI Taxonomy" id="74704"/>
    <lineage>
        <taxon>Bacteria</taxon>
        <taxon>Bacillati</taxon>
        <taxon>Bacillota</taxon>
        <taxon>Bacilli</taxon>
        <taxon>Bacillales</taxon>
        <taxon>Staphylococcaceae</taxon>
        <taxon>Staphylococcus</taxon>
        <taxon>Staphylococcus cohnii species complex</taxon>
    </lineage>
</organism>
<accession>A0A0M2NVK0</accession>
<keyword evidence="1" id="KW-1133">Transmembrane helix</keyword>
<dbReference type="Pfam" id="PF12669">
    <property type="entry name" value="FeoB_associated"/>
    <property type="match status" value="1"/>
</dbReference>
<protein>
    <recommendedName>
        <fullName evidence="4">FeoB-associated Cys-rich membrane protein</fullName>
    </recommendedName>
</protein>